<accession>A0AAD9AEL2</accession>
<evidence type="ECO:0000313" key="2">
    <source>
        <dbReference type="EMBL" id="KAK1846671.1"/>
    </source>
</evidence>
<gene>
    <name evidence="2" type="ORF">CCHR01_10710</name>
</gene>
<comment type="caution">
    <text evidence="2">The sequence shown here is derived from an EMBL/GenBank/DDBJ whole genome shotgun (WGS) entry which is preliminary data.</text>
</comment>
<reference evidence="2" key="1">
    <citation type="submission" date="2023-01" db="EMBL/GenBank/DDBJ databases">
        <title>Colletotrichum chrysophilum M932 genome sequence.</title>
        <authorList>
            <person name="Baroncelli R."/>
        </authorList>
    </citation>
    <scope>NUCLEOTIDE SEQUENCE</scope>
    <source>
        <strain evidence="2">M932</strain>
    </source>
</reference>
<dbReference type="AlphaFoldDB" id="A0AAD9AEL2"/>
<evidence type="ECO:0000313" key="3">
    <source>
        <dbReference type="Proteomes" id="UP001243330"/>
    </source>
</evidence>
<keyword evidence="3" id="KW-1185">Reference proteome</keyword>
<proteinExistence type="predicted"/>
<dbReference type="Proteomes" id="UP001243330">
    <property type="component" value="Unassembled WGS sequence"/>
</dbReference>
<sequence>MAATVVPVGSLQAKMRDVTRTEPANKPVKIPLSADHHERARSSGLWYLGEVSVWWFLKGLLLGEECASRPNGGAVETIARHNQQQRERAAGWSTPLSSDLEQPYDPRNALKAVSVDGRLGGSLLILAG</sequence>
<organism evidence="2 3">
    <name type="scientific">Colletotrichum chrysophilum</name>
    <dbReference type="NCBI Taxonomy" id="1836956"/>
    <lineage>
        <taxon>Eukaryota</taxon>
        <taxon>Fungi</taxon>
        <taxon>Dikarya</taxon>
        <taxon>Ascomycota</taxon>
        <taxon>Pezizomycotina</taxon>
        <taxon>Sordariomycetes</taxon>
        <taxon>Hypocreomycetidae</taxon>
        <taxon>Glomerellales</taxon>
        <taxon>Glomerellaceae</taxon>
        <taxon>Colletotrichum</taxon>
        <taxon>Colletotrichum gloeosporioides species complex</taxon>
    </lineage>
</organism>
<dbReference type="EMBL" id="JAQOWY010000228">
    <property type="protein sequence ID" value="KAK1846671.1"/>
    <property type="molecule type" value="Genomic_DNA"/>
</dbReference>
<protein>
    <submittedName>
        <fullName evidence="2">Uncharacterized protein</fullName>
    </submittedName>
</protein>
<feature type="region of interest" description="Disordered" evidence="1">
    <location>
        <begin position="80"/>
        <end position="101"/>
    </location>
</feature>
<evidence type="ECO:0000256" key="1">
    <source>
        <dbReference type="SAM" id="MobiDB-lite"/>
    </source>
</evidence>
<name>A0AAD9AEL2_9PEZI</name>